<dbReference type="GO" id="GO:0004810">
    <property type="term" value="F:CCA tRNA nucleotidyltransferase activity"/>
    <property type="evidence" value="ECO:0007669"/>
    <property type="project" value="InterPro"/>
</dbReference>
<dbReference type="UniPathway" id="UPA00060"/>
<dbReference type="InterPro" id="IPR003720">
    <property type="entry name" value="tRNA_STrfase"/>
</dbReference>
<dbReference type="STRING" id="55758.MBFIL_00130"/>
<dbReference type="EMBL" id="LWMT01000003">
    <property type="protein sequence ID" value="KZX17698.1"/>
    <property type="molecule type" value="Genomic_DNA"/>
</dbReference>
<keyword evidence="4 9" id="KW-0808">Transferase</keyword>
<dbReference type="PATRIC" id="fig|55758.3.peg.16"/>
<evidence type="ECO:0000259" key="10">
    <source>
        <dbReference type="PROSITE" id="PS51165"/>
    </source>
</evidence>
<keyword evidence="12" id="KW-1185">Reference proteome</keyword>
<evidence type="ECO:0000256" key="6">
    <source>
        <dbReference type="ARBA" id="ARBA00022840"/>
    </source>
</evidence>
<comment type="pathway">
    <text evidence="9">Cofactor biosynthesis; thiamine diphosphate biosynthesis.</text>
</comment>
<dbReference type="EC" id="2.8.1.4" evidence="9"/>
<evidence type="ECO:0000256" key="8">
    <source>
        <dbReference type="ARBA" id="ARBA00022977"/>
    </source>
</evidence>
<dbReference type="GO" id="GO:0009229">
    <property type="term" value="P:thiamine diphosphate biosynthetic process"/>
    <property type="evidence" value="ECO:0007669"/>
    <property type="project" value="UniProtKB-UniRule"/>
</dbReference>
<dbReference type="Gene3D" id="3.30.2130.30">
    <property type="match status" value="1"/>
</dbReference>
<dbReference type="SMART" id="SM00981">
    <property type="entry name" value="THUMP"/>
    <property type="match status" value="1"/>
</dbReference>
<dbReference type="OrthoDB" id="372227at2157"/>
<dbReference type="Gene3D" id="3.40.50.620">
    <property type="entry name" value="HUPs"/>
    <property type="match status" value="1"/>
</dbReference>
<dbReference type="GO" id="GO:0052837">
    <property type="term" value="P:thiazole biosynthetic process"/>
    <property type="evidence" value="ECO:0007669"/>
    <property type="project" value="TreeGrafter"/>
</dbReference>
<organism evidence="11 12">
    <name type="scientific">Methanobrevibacter filiformis</name>
    <dbReference type="NCBI Taxonomy" id="55758"/>
    <lineage>
        <taxon>Archaea</taxon>
        <taxon>Methanobacteriati</taxon>
        <taxon>Methanobacteriota</taxon>
        <taxon>Methanomada group</taxon>
        <taxon>Methanobacteria</taxon>
        <taxon>Methanobacteriales</taxon>
        <taxon>Methanobacteriaceae</taxon>
        <taxon>Methanobrevibacter</taxon>
    </lineage>
</organism>
<dbReference type="InterPro" id="IPR049961">
    <property type="entry name" value="ThiI_N"/>
</dbReference>
<dbReference type="NCBIfam" id="TIGR00342">
    <property type="entry name" value="tRNA uracil 4-sulfurtransferase ThiI"/>
    <property type="match status" value="1"/>
</dbReference>
<feature type="binding site" evidence="9">
    <location>
        <position position="296"/>
    </location>
    <ligand>
        <name>ATP</name>
        <dbReference type="ChEBI" id="CHEBI:30616"/>
    </ligand>
</feature>
<feature type="binding site" evidence="9">
    <location>
        <position position="287"/>
    </location>
    <ligand>
        <name>ATP</name>
        <dbReference type="ChEBI" id="CHEBI:30616"/>
    </ligand>
</feature>
<comment type="caution">
    <text evidence="11">The sequence shown here is derived from an EMBL/GenBank/DDBJ whole genome shotgun (WGS) entry which is preliminary data.</text>
</comment>
<dbReference type="SUPFAM" id="SSF52402">
    <property type="entry name" value="Adenine nucleotide alpha hydrolases-like"/>
    <property type="match status" value="1"/>
</dbReference>
<feature type="binding site" evidence="9">
    <location>
        <begin position="206"/>
        <end position="207"/>
    </location>
    <ligand>
        <name>ATP</name>
        <dbReference type="ChEBI" id="CHEBI:30616"/>
    </ligand>
</feature>
<keyword evidence="7 9" id="KW-0694">RNA-binding</keyword>
<reference evidence="11 12" key="1">
    <citation type="submission" date="2016-04" db="EMBL/GenBank/DDBJ databases">
        <title>Genome sequence of Methanobrevibacter filiformis DSM 11501.</title>
        <authorList>
            <person name="Poehlein A."/>
            <person name="Seedorf H."/>
            <person name="Daniel R."/>
        </authorList>
    </citation>
    <scope>NUCLEOTIDE SEQUENCE [LARGE SCALE GENOMIC DNA]</scope>
    <source>
        <strain evidence="11 12">DSM 11501</strain>
    </source>
</reference>
<dbReference type="CDD" id="cd01712">
    <property type="entry name" value="PPase_ThiI"/>
    <property type="match status" value="1"/>
</dbReference>
<dbReference type="Pfam" id="PF02568">
    <property type="entry name" value="ThiI"/>
    <property type="match status" value="1"/>
</dbReference>
<comment type="catalytic activity">
    <reaction evidence="9">
        <text>[ThiI sulfur-carrier protein]-S-sulfanyl-L-cysteine + a uridine in tRNA + 2 reduced [2Fe-2S]-[ferredoxin] + ATP + H(+) = [ThiI sulfur-carrier protein]-L-cysteine + a 4-thiouridine in tRNA + 2 oxidized [2Fe-2S]-[ferredoxin] + AMP + diphosphate</text>
        <dbReference type="Rhea" id="RHEA:24176"/>
        <dbReference type="Rhea" id="RHEA-COMP:10000"/>
        <dbReference type="Rhea" id="RHEA-COMP:10001"/>
        <dbReference type="Rhea" id="RHEA-COMP:13337"/>
        <dbReference type="Rhea" id="RHEA-COMP:13338"/>
        <dbReference type="Rhea" id="RHEA-COMP:13339"/>
        <dbReference type="Rhea" id="RHEA-COMP:13340"/>
        <dbReference type="ChEBI" id="CHEBI:15378"/>
        <dbReference type="ChEBI" id="CHEBI:29950"/>
        <dbReference type="ChEBI" id="CHEBI:30616"/>
        <dbReference type="ChEBI" id="CHEBI:33019"/>
        <dbReference type="ChEBI" id="CHEBI:33737"/>
        <dbReference type="ChEBI" id="CHEBI:33738"/>
        <dbReference type="ChEBI" id="CHEBI:61963"/>
        <dbReference type="ChEBI" id="CHEBI:65315"/>
        <dbReference type="ChEBI" id="CHEBI:136798"/>
        <dbReference type="ChEBI" id="CHEBI:456215"/>
        <dbReference type="EC" id="2.8.1.4"/>
    </reaction>
</comment>
<evidence type="ECO:0000256" key="5">
    <source>
        <dbReference type="ARBA" id="ARBA00022741"/>
    </source>
</evidence>
<dbReference type="HAMAP" id="MF_00021">
    <property type="entry name" value="ThiI"/>
    <property type="match status" value="1"/>
</dbReference>
<evidence type="ECO:0000313" key="12">
    <source>
        <dbReference type="Proteomes" id="UP000077066"/>
    </source>
</evidence>
<dbReference type="PANTHER" id="PTHR43209:SF1">
    <property type="entry name" value="TRNA SULFURTRANSFERASE"/>
    <property type="match status" value="1"/>
</dbReference>
<dbReference type="InterPro" id="IPR049962">
    <property type="entry name" value="THUMP_ThiI"/>
</dbReference>
<dbReference type="SUPFAM" id="SSF143437">
    <property type="entry name" value="THUMP domain-like"/>
    <property type="match status" value="1"/>
</dbReference>
<name>A0A166FI57_9EURY</name>
<dbReference type="InterPro" id="IPR054173">
    <property type="entry name" value="ThiI_fer"/>
</dbReference>
<keyword evidence="2 9" id="KW-0963">Cytoplasm</keyword>
<keyword evidence="3 9" id="KW-0820">tRNA-binding</keyword>
<comment type="similarity">
    <text evidence="9">Belongs to the ThiI family.</text>
</comment>
<dbReference type="RefSeq" id="WP_066970130.1">
    <property type="nucleotide sequence ID" value="NZ_LWMT01000003.1"/>
</dbReference>
<keyword evidence="6 9" id="KW-0067">ATP-binding</keyword>
<dbReference type="GO" id="GO:0005829">
    <property type="term" value="C:cytosol"/>
    <property type="evidence" value="ECO:0007669"/>
    <property type="project" value="TreeGrafter"/>
</dbReference>
<evidence type="ECO:0000256" key="1">
    <source>
        <dbReference type="ARBA" id="ARBA00004496"/>
    </source>
</evidence>
<dbReference type="GO" id="GO:0009228">
    <property type="term" value="P:thiamine biosynthetic process"/>
    <property type="evidence" value="ECO:0007669"/>
    <property type="project" value="UniProtKB-KW"/>
</dbReference>
<feature type="binding site" evidence="9">
    <location>
        <begin position="181"/>
        <end position="182"/>
    </location>
    <ligand>
        <name>ATP</name>
        <dbReference type="ChEBI" id="CHEBI:30616"/>
    </ligand>
</feature>
<dbReference type="InterPro" id="IPR014729">
    <property type="entry name" value="Rossmann-like_a/b/a_fold"/>
</dbReference>
<evidence type="ECO:0000256" key="4">
    <source>
        <dbReference type="ARBA" id="ARBA00022679"/>
    </source>
</evidence>
<evidence type="ECO:0000256" key="2">
    <source>
        <dbReference type="ARBA" id="ARBA00022490"/>
    </source>
</evidence>
<dbReference type="GO" id="GO:0000049">
    <property type="term" value="F:tRNA binding"/>
    <property type="evidence" value="ECO:0007669"/>
    <property type="project" value="UniProtKB-UniRule"/>
</dbReference>
<protein>
    <recommendedName>
        <fullName evidence="9">Probable tRNA sulfurtransferase</fullName>
        <ecNumber evidence="9">2.8.1.4</ecNumber>
    </recommendedName>
    <alternativeName>
        <fullName evidence="9">Sulfur carrier protein ThiS sulfurtransferase</fullName>
    </alternativeName>
    <alternativeName>
        <fullName evidence="9">Thiamine biosynthesis protein ThiI</fullName>
    </alternativeName>
    <alternativeName>
        <fullName evidence="9">tRNA 4-thiouridine synthase</fullName>
    </alternativeName>
</protein>
<evidence type="ECO:0000256" key="3">
    <source>
        <dbReference type="ARBA" id="ARBA00022555"/>
    </source>
</evidence>
<feature type="binding site" evidence="9">
    <location>
        <position position="265"/>
    </location>
    <ligand>
        <name>ATP</name>
        <dbReference type="ChEBI" id="CHEBI:30616"/>
    </ligand>
</feature>
<evidence type="ECO:0000313" key="11">
    <source>
        <dbReference type="EMBL" id="KZX17698.1"/>
    </source>
</evidence>
<gene>
    <name evidence="9 11" type="primary">thiI</name>
    <name evidence="11" type="ORF">MBFIL_00130</name>
</gene>
<dbReference type="InterPro" id="IPR020536">
    <property type="entry name" value="ThiI_AANH"/>
</dbReference>
<dbReference type="InterPro" id="IPR050102">
    <property type="entry name" value="tRNA_sulfurtransferase_ThiI"/>
</dbReference>
<evidence type="ECO:0000256" key="7">
    <source>
        <dbReference type="ARBA" id="ARBA00022884"/>
    </source>
</evidence>
<keyword evidence="5 9" id="KW-0547">Nucleotide-binding</keyword>
<keyword evidence="8 9" id="KW-0784">Thiamine biosynthesis</keyword>
<dbReference type="Proteomes" id="UP000077066">
    <property type="component" value="Unassembled WGS sequence"/>
</dbReference>
<dbReference type="GO" id="GO:0002937">
    <property type="term" value="P:tRNA 4-thiouridine biosynthesis"/>
    <property type="evidence" value="ECO:0007669"/>
    <property type="project" value="TreeGrafter"/>
</dbReference>
<dbReference type="InterPro" id="IPR004114">
    <property type="entry name" value="THUMP_dom"/>
</dbReference>
<feature type="domain" description="THUMP" evidence="10">
    <location>
        <begin position="55"/>
        <end position="163"/>
    </location>
</feature>
<sequence>MEYDLIIGRYGEVGLKSPRVRGRFERKLVSNIKAKLKCEIRVSQARFYISPENFEEGLEKLDKIFGIVSYSPAISLKTDLEEIDKYLTEYVGELEKEGLITSETPFAIRCRRVGTHEMSSQEFAAYAGGVVIEKIGAPVNLSNPEITIYLEVREDETYIYHKKIPGPGGLPLGSQGRLVALISSGIDSPVAAYLMMKRGCAVTAIHFNNDPFSGPQVTENFNRLIDQLNEYSSGYPIRRKIVKYGEYLQKAKDEAPEKLTCVLCKSGMYKIASEVAKKEKALGIIDGSSVGQVASQTLPNILATRENAEFPILSPLIGLDKVEIEKIAKKIGTFPISELNDGGCSAVPKYPETNADLGRVHESIEAMDQDAEVKKVIDNLYPN</sequence>
<comment type="subcellular location">
    <subcellularLocation>
        <location evidence="1 9">Cytoplasm</location>
    </subcellularLocation>
</comment>
<comment type="catalytic activity">
    <reaction evidence="9">
        <text>[ThiS sulfur-carrier protein]-C-terminal Gly-Gly-AMP + S-sulfanyl-L-cysteinyl-[cysteine desulfurase] + AH2 = [ThiS sulfur-carrier protein]-C-terminal-Gly-aminoethanethioate + L-cysteinyl-[cysteine desulfurase] + A + AMP + 2 H(+)</text>
        <dbReference type="Rhea" id="RHEA:43340"/>
        <dbReference type="Rhea" id="RHEA-COMP:12157"/>
        <dbReference type="Rhea" id="RHEA-COMP:12158"/>
        <dbReference type="Rhea" id="RHEA-COMP:12910"/>
        <dbReference type="Rhea" id="RHEA-COMP:19908"/>
        <dbReference type="ChEBI" id="CHEBI:13193"/>
        <dbReference type="ChEBI" id="CHEBI:15378"/>
        <dbReference type="ChEBI" id="CHEBI:17499"/>
        <dbReference type="ChEBI" id="CHEBI:29950"/>
        <dbReference type="ChEBI" id="CHEBI:61963"/>
        <dbReference type="ChEBI" id="CHEBI:90618"/>
        <dbReference type="ChEBI" id="CHEBI:232372"/>
        <dbReference type="ChEBI" id="CHEBI:456215"/>
    </reaction>
</comment>
<dbReference type="Pfam" id="PF02926">
    <property type="entry name" value="THUMP"/>
    <property type="match status" value="1"/>
</dbReference>
<dbReference type="GO" id="GO:0005524">
    <property type="term" value="F:ATP binding"/>
    <property type="evidence" value="ECO:0007669"/>
    <property type="project" value="UniProtKB-UniRule"/>
</dbReference>
<accession>A0A166FI57</accession>
<dbReference type="CDD" id="cd11716">
    <property type="entry name" value="THUMP_ThiI"/>
    <property type="match status" value="1"/>
</dbReference>
<evidence type="ECO:0000256" key="9">
    <source>
        <dbReference type="HAMAP-Rule" id="MF_00021"/>
    </source>
</evidence>
<comment type="function">
    <text evidence="9">Catalyzes the ATP-dependent transfer of a sulfur to tRNA to produce 4-thiouridine in position 8 of tRNAs, which functions as a near-UV photosensor. Also catalyzes the transfer of sulfur to the sulfur carrier protein ThiS, forming ThiS-thiocarboxylate. This is a step in the synthesis of thiazole, in the thiamine biosynthesis pathway. The sulfur is donated as persulfide by IscS.</text>
</comment>
<dbReference type="GO" id="GO:0140741">
    <property type="term" value="F:tRNA-uracil-4 sulfurtransferase activity"/>
    <property type="evidence" value="ECO:0007669"/>
    <property type="project" value="UniProtKB-EC"/>
</dbReference>
<dbReference type="PROSITE" id="PS51165">
    <property type="entry name" value="THUMP"/>
    <property type="match status" value="1"/>
</dbReference>
<dbReference type="Pfam" id="PF22025">
    <property type="entry name" value="ThiI_fer"/>
    <property type="match status" value="1"/>
</dbReference>
<dbReference type="PANTHER" id="PTHR43209">
    <property type="entry name" value="TRNA SULFURTRANSFERASE"/>
    <property type="match status" value="1"/>
</dbReference>
<proteinExistence type="inferred from homology"/>
<dbReference type="AlphaFoldDB" id="A0A166FI57"/>